<protein>
    <submittedName>
        <fullName evidence="1">Uncharacterized protein</fullName>
    </submittedName>
</protein>
<keyword evidence="2" id="KW-1185">Reference proteome</keyword>
<evidence type="ECO:0000313" key="2">
    <source>
        <dbReference type="Proteomes" id="UP000683925"/>
    </source>
</evidence>
<dbReference type="AlphaFoldDB" id="A0A8S1WJ26"/>
<dbReference type="Proteomes" id="UP000683925">
    <property type="component" value="Unassembled WGS sequence"/>
</dbReference>
<evidence type="ECO:0000313" key="1">
    <source>
        <dbReference type="EMBL" id="CAD8190134.1"/>
    </source>
</evidence>
<accession>A0A8S1WJ26</accession>
<reference evidence="1" key="1">
    <citation type="submission" date="2021-01" db="EMBL/GenBank/DDBJ databases">
        <authorList>
            <consortium name="Genoscope - CEA"/>
            <person name="William W."/>
        </authorList>
    </citation>
    <scope>NUCLEOTIDE SEQUENCE</scope>
</reference>
<gene>
    <name evidence="1" type="ORF">POCTA_138.1.T0960183</name>
</gene>
<dbReference type="EMBL" id="CAJJDP010000095">
    <property type="protein sequence ID" value="CAD8190134.1"/>
    <property type="molecule type" value="Genomic_DNA"/>
</dbReference>
<sequence>MRCVSTALAISLIQLELSINSDFMFELHDIMLFQKEPVHQYVCYYLPFSIIQLNSTSPLIYHCSTKSIIYILVRKL</sequence>
<comment type="caution">
    <text evidence="1">The sequence shown here is derived from an EMBL/GenBank/DDBJ whole genome shotgun (WGS) entry which is preliminary data.</text>
</comment>
<organism evidence="1 2">
    <name type="scientific">Paramecium octaurelia</name>
    <dbReference type="NCBI Taxonomy" id="43137"/>
    <lineage>
        <taxon>Eukaryota</taxon>
        <taxon>Sar</taxon>
        <taxon>Alveolata</taxon>
        <taxon>Ciliophora</taxon>
        <taxon>Intramacronucleata</taxon>
        <taxon>Oligohymenophorea</taxon>
        <taxon>Peniculida</taxon>
        <taxon>Parameciidae</taxon>
        <taxon>Paramecium</taxon>
    </lineage>
</organism>
<name>A0A8S1WJ26_PAROT</name>
<proteinExistence type="predicted"/>